<dbReference type="GO" id="GO:0008764">
    <property type="term" value="F:UDP-N-acetylmuramoylalanine-D-glutamate ligase activity"/>
    <property type="evidence" value="ECO:0007669"/>
    <property type="project" value="UniProtKB-EC"/>
</dbReference>
<comment type="pathway">
    <text evidence="2 9">Cell wall biogenesis; peptidoglycan biosynthesis.</text>
</comment>
<dbReference type="SUPFAM" id="SSF53244">
    <property type="entry name" value="MurD-like peptide ligases, peptide-binding domain"/>
    <property type="match status" value="1"/>
</dbReference>
<dbReference type="NCBIfam" id="TIGR01087">
    <property type="entry name" value="murD"/>
    <property type="match status" value="1"/>
</dbReference>
<comment type="function">
    <text evidence="9">Cell wall formation. Catalyzes the addition of glutamate to the nucleotide precursor UDP-N-acetylmuramoyl-L-alanine (UMA).</text>
</comment>
<dbReference type="InterPro" id="IPR013221">
    <property type="entry name" value="Mur_ligase_cen"/>
</dbReference>
<keyword evidence="3 9" id="KW-0963">Cytoplasm</keyword>
<dbReference type="PANTHER" id="PTHR43692">
    <property type="entry name" value="UDP-N-ACETYLMURAMOYLALANINE--D-GLUTAMATE LIGASE"/>
    <property type="match status" value="1"/>
</dbReference>
<comment type="catalytic activity">
    <reaction evidence="9">
        <text>UDP-N-acetyl-alpha-D-muramoyl-L-alanine + D-glutamate + ATP = UDP-N-acetyl-alpha-D-muramoyl-L-alanyl-D-glutamate + ADP + phosphate + H(+)</text>
        <dbReference type="Rhea" id="RHEA:16429"/>
        <dbReference type="ChEBI" id="CHEBI:15378"/>
        <dbReference type="ChEBI" id="CHEBI:29986"/>
        <dbReference type="ChEBI" id="CHEBI:30616"/>
        <dbReference type="ChEBI" id="CHEBI:43474"/>
        <dbReference type="ChEBI" id="CHEBI:83898"/>
        <dbReference type="ChEBI" id="CHEBI:83900"/>
        <dbReference type="ChEBI" id="CHEBI:456216"/>
        <dbReference type="EC" id="6.3.2.9"/>
    </reaction>
</comment>
<evidence type="ECO:0000313" key="12">
    <source>
        <dbReference type="EMBL" id="CAK8163365.1"/>
    </source>
</evidence>
<keyword evidence="8 9" id="KW-0131">Cell cycle</keyword>
<keyword evidence="5 9" id="KW-0132">Cell division</keyword>
<keyword evidence="4 9" id="KW-0436">Ligase</keyword>
<proteinExistence type="inferred from homology"/>
<dbReference type="SUPFAM" id="SSF53623">
    <property type="entry name" value="MurD-like peptide ligases, catalytic domain"/>
    <property type="match status" value="1"/>
</dbReference>
<feature type="transmembrane region" description="Helical" evidence="10">
    <location>
        <begin position="12"/>
        <end position="37"/>
    </location>
</feature>
<dbReference type="Pfam" id="PF08245">
    <property type="entry name" value="Mur_ligase_M"/>
    <property type="match status" value="1"/>
</dbReference>
<dbReference type="Proteomes" id="UP001314181">
    <property type="component" value="Unassembled WGS sequence"/>
</dbReference>
<dbReference type="InterPro" id="IPR036615">
    <property type="entry name" value="Mur_ligase_C_dom_sf"/>
</dbReference>
<dbReference type="PANTHER" id="PTHR43692:SF1">
    <property type="entry name" value="UDP-N-ACETYLMURAMOYLALANINE--D-GLUTAMATE LIGASE"/>
    <property type="match status" value="1"/>
</dbReference>
<dbReference type="EMBL" id="CAWVOK010000026">
    <property type="protein sequence ID" value="CAK8163365.1"/>
    <property type="molecule type" value="Genomic_DNA"/>
</dbReference>
<evidence type="ECO:0000313" key="13">
    <source>
        <dbReference type="Proteomes" id="UP001314181"/>
    </source>
</evidence>
<evidence type="ECO:0000256" key="9">
    <source>
        <dbReference type="HAMAP-Rule" id="MF_00639"/>
    </source>
</evidence>
<evidence type="ECO:0000256" key="1">
    <source>
        <dbReference type="ARBA" id="ARBA00004496"/>
    </source>
</evidence>
<dbReference type="Gene3D" id="3.40.1190.10">
    <property type="entry name" value="Mur-like, catalytic domain"/>
    <property type="match status" value="1"/>
</dbReference>
<keyword evidence="10" id="KW-0812">Transmembrane</keyword>
<organism evidence="12 13">
    <name type="scientific">Candidatus Xenohaliotis californiensis</name>
    <dbReference type="NCBI Taxonomy" id="84677"/>
    <lineage>
        <taxon>Bacteria</taxon>
        <taxon>Pseudomonadati</taxon>
        <taxon>Pseudomonadota</taxon>
        <taxon>Alphaproteobacteria</taxon>
        <taxon>Rickettsiales</taxon>
        <taxon>Anaplasmataceae</taxon>
        <taxon>Candidatus Xenohaliotis</taxon>
    </lineage>
</organism>
<protein>
    <recommendedName>
        <fullName evidence="9">UDP-N-acetylmuramoylalanine--D-glutamate ligase</fullName>
        <ecNumber evidence="9">6.3.2.9</ecNumber>
    </recommendedName>
    <alternativeName>
        <fullName evidence="9">D-glutamic acid-adding enzyme</fullName>
    </alternativeName>
    <alternativeName>
        <fullName evidence="9">UDP-N-acetylmuramoyl-L-alanyl-D-glutamate synthetase</fullName>
    </alternativeName>
</protein>
<name>A0ABM9N8N7_9RICK</name>
<evidence type="ECO:0000256" key="10">
    <source>
        <dbReference type="SAM" id="Phobius"/>
    </source>
</evidence>
<keyword evidence="10" id="KW-0472">Membrane</keyword>
<evidence type="ECO:0000256" key="4">
    <source>
        <dbReference type="ARBA" id="ARBA00022598"/>
    </source>
</evidence>
<dbReference type="HAMAP" id="MF_00639">
    <property type="entry name" value="MurD"/>
    <property type="match status" value="1"/>
</dbReference>
<evidence type="ECO:0000256" key="8">
    <source>
        <dbReference type="ARBA" id="ARBA00023306"/>
    </source>
</evidence>
<sequence length="460" mass="50832">MIILDSYKDNNIAIFGMGVTGIAMAESFVAGGANVFLLDDRDVSLIPDVLKIIAKYPDANIFTKHYTLCNWPEIDVLALSPGIPLFVDAHDVVNIARKNNCRIIGDVELFWEAKKDSAKFICITGTNGKSTTASLIVHILKLSGISVELLGNVGIAVLSANYADIYVLELSSFQLDLLDNACFDISILLNITPDHLDRYDSFQSYCNSKKRILHNQKNLSILNVDDRNCMNIVSTLSDVNIQNKIIFVSPLGNIEADIIIKGDSIVSIKENKILAELLSNNIFPTSLNKLSILAAYCSCIGFTAKNNIVTAISSFKPLEHRMEIVCEYNNILFINDSKATNIESALFALSSLRNIYWIAGGKDKNCNLNLALDGVNFNNVLQCFTIGEMGEVFSNILLSKGVNSVFYENLDKAFAEALKTALLFGEPVTILFSPGFASFDQWQDFNKRGRAFKNLIMELV</sequence>
<keyword evidence="10" id="KW-1133">Transmembrane helix</keyword>
<keyword evidence="9" id="KW-0573">Peptidoglycan synthesis</keyword>
<evidence type="ECO:0000259" key="11">
    <source>
        <dbReference type="Pfam" id="PF08245"/>
    </source>
</evidence>
<gene>
    <name evidence="9 12" type="primary">murD</name>
    <name evidence="12" type="ORF">CAXC1_330125</name>
</gene>
<feature type="domain" description="Mur ligase central" evidence="11">
    <location>
        <begin position="123"/>
        <end position="238"/>
    </location>
</feature>
<comment type="similarity">
    <text evidence="9">Belongs to the MurCDEF family.</text>
</comment>
<evidence type="ECO:0000256" key="5">
    <source>
        <dbReference type="ARBA" id="ARBA00022618"/>
    </source>
</evidence>
<feature type="binding site" evidence="9">
    <location>
        <begin position="125"/>
        <end position="131"/>
    </location>
    <ligand>
        <name>ATP</name>
        <dbReference type="ChEBI" id="CHEBI:30616"/>
    </ligand>
</feature>
<evidence type="ECO:0000256" key="6">
    <source>
        <dbReference type="ARBA" id="ARBA00022741"/>
    </source>
</evidence>
<accession>A0ABM9N8N7</accession>
<dbReference type="SUPFAM" id="SSF51984">
    <property type="entry name" value="MurCD N-terminal domain"/>
    <property type="match status" value="1"/>
</dbReference>
<dbReference type="InterPro" id="IPR018109">
    <property type="entry name" value="Folylpolyglutamate_synth_CS"/>
</dbReference>
<evidence type="ECO:0000256" key="3">
    <source>
        <dbReference type="ARBA" id="ARBA00022490"/>
    </source>
</evidence>
<evidence type="ECO:0000256" key="2">
    <source>
        <dbReference type="ARBA" id="ARBA00004752"/>
    </source>
</evidence>
<comment type="caution">
    <text evidence="12">The sequence shown here is derived from an EMBL/GenBank/DDBJ whole genome shotgun (WGS) entry which is preliminary data.</text>
</comment>
<evidence type="ECO:0000256" key="7">
    <source>
        <dbReference type="ARBA" id="ARBA00022840"/>
    </source>
</evidence>
<dbReference type="RefSeq" id="WP_338364507.1">
    <property type="nucleotide sequence ID" value="NZ_CAWVOK010000026.1"/>
</dbReference>
<dbReference type="InterPro" id="IPR005762">
    <property type="entry name" value="MurD"/>
</dbReference>
<reference evidence="12 13" key="1">
    <citation type="submission" date="2024-01" db="EMBL/GenBank/DDBJ databases">
        <authorList>
            <person name="Kunselman E."/>
        </authorList>
    </citation>
    <scope>NUCLEOTIDE SEQUENCE [LARGE SCALE GENOMIC DNA]</scope>
    <source>
        <strain evidence="12">2 abalone samples</strain>
    </source>
</reference>
<dbReference type="PROSITE" id="PS01011">
    <property type="entry name" value="FOLYLPOLYGLU_SYNT_1"/>
    <property type="match status" value="1"/>
</dbReference>
<dbReference type="EC" id="6.3.2.9" evidence="9"/>
<dbReference type="InterPro" id="IPR036565">
    <property type="entry name" value="Mur-like_cat_sf"/>
</dbReference>
<dbReference type="Gene3D" id="3.40.50.720">
    <property type="entry name" value="NAD(P)-binding Rossmann-like Domain"/>
    <property type="match status" value="1"/>
</dbReference>
<comment type="subcellular location">
    <subcellularLocation>
        <location evidence="1 9">Cytoplasm</location>
    </subcellularLocation>
</comment>
<dbReference type="Gene3D" id="3.90.190.20">
    <property type="entry name" value="Mur ligase, C-terminal domain"/>
    <property type="match status" value="1"/>
</dbReference>
<keyword evidence="9" id="KW-0133">Cell shape</keyword>
<keyword evidence="6 9" id="KW-0547">Nucleotide-binding</keyword>
<keyword evidence="9" id="KW-0961">Cell wall biogenesis/degradation</keyword>
<keyword evidence="7 9" id="KW-0067">ATP-binding</keyword>
<keyword evidence="13" id="KW-1185">Reference proteome</keyword>